<reference evidence="1 2" key="1">
    <citation type="submission" date="2018-08" db="EMBL/GenBank/DDBJ databases">
        <title>A genome reference for cultivated species of the human gut microbiota.</title>
        <authorList>
            <person name="Zou Y."/>
            <person name="Xue W."/>
            <person name="Luo G."/>
        </authorList>
    </citation>
    <scope>NUCLEOTIDE SEQUENCE [LARGE SCALE GENOMIC DNA]</scope>
    <source>
        <strain evidence="1 2">AF11-12</strain>
    </source>
</reference>
<dbReference type="EMBL" id="QSAR01000034">
    <property type="protein sequence ID" value="RGW62503.1"/>
    <property type="molecule type" value="Genomic_DNA"/>
</dbReference>
<dbReference type="AlphaFoldDB" id="A0A395XX62"/>
<gene>
    <name evidence="1" type="ORF">DWV59_12410</name>
</gene>
<accession>A0A395XX62</accession>
<name>A0A395XX62_BIFLN</name>
<organism evidence="1 2">
    <name type="scientific">Bifidobacterium longum</name>
    <dbReference type="NCBI Taxonomy" id="216816"/>
    <lineage>
        <taxon>Bacteria</taxon>
        <taxon>Bacillati</taxon>
        <taxon>Actinomycetota</taxon>
        <taxon>Actinomycetes</taxon>
        <taxon>Bifidobacteriales</taxon>
        <taxon>Bifidobacteriaceae</taxon>
        <taxon>Bifidobacterium</taxon>
    </lineage>
</organism>
<dbReference type="RefSeq" id="WP_058060810.1">
    <property type="nucleotide sequence ID" value="NZ_QSAM01000004.1"/>
</dbReference>
<protein>
    <submittedName>
        <fullName evidence="1">Uncharacterized protein</fullName>
    </submittedName>
</protein>
<sequence>MKKDDGWSGAFHVKGGEWRPIPGPNLYGLRREAAQAVFDQWDKCRPLRRRDYEDLRSRAGLSGNPLVLYGMPAECHWFDRPMGEMHGQTADWWTRIVESVGLDPCMLLFERNPGLSSLRMDVYVPDRLIVEQKASWVSLDADDHHGYGGALPQVDCYRKELEHHGDQVDWCMTCNYREARAYRIDPEAGLLAERERWRLTDTWQAFDFRVFLRRILTDEDEAEARLETMLMEYGPEDRDRVREYLNGRKGDNR</sequence>
<evidence type="ECO:0000313" key="1">
    <source>
        <dbReference type="EMBL" id="RGW62503.1"/>
    </source>
</evidence>
<proteinExistence type="predicted"/>
<dbReference type="Proteomes" id="UP000265775">
    <property type="component" value="Unassembled WGS sequence"/>
</dbReference>
<comment type="caution">
    <text evidence="1">The sequence shown here is derived from an EMBL/GenBank/DDBJ whole genome shotgun (WGS) entry which is preliminary data.</text>
</comment>
<evidence type="ECO:0000313" key="2">
    <source>
        <dbReference type="Proteomes" id="UP000265775"/>
    </source>
</evidence>